<keyword evidence="5 6" id="KW-0804">Transcription</keyword>
<dbReference type="Pfam" id="PF08281">
    <property type="entry name" value="Sigma70_r4_2"/>
    <property type="match status" value="1"/>
</dbReference>
<evidence type="ECO:0000256" key="1">
    <source>
        <dbReference type="ARBA" id="ARBA00010641"/>
    </source>
</evidence>
<evidence type="ECO:0000256" key="2">
    <source>
        <dbReference type="ARBA" id="ARBA00023015"/>
    </source>
</evidence>
<gene>
    <name evidence="9" type="ORF">NE686_15375</name>
</gene>
<dbReference type="InterPro" id="IPR014284">
    <property type="entry name" value="RNA_pol_sigma-70_dom"/>
</dbReference>
<dbReference type="InterPro" id="IPR007627">
    <property type="entry name" value="RNA_pol_sigma70_r2"/>
</dbReference>
<evidence type="ECO:0000256" key="5">
    <source>
        <dbReference type="ARBA" id="ARBA00023163"/>
    </source>
</evidence>
<dbReference type="Pfam" id="PF04542">
    <property type="entry name" value="Sigma70_r2"/>
    <property type="match status" value="1"/>
</dbReference>
<keyword evidence="4 6" id="KW-0238">DNA-binding</keyword>
<dbReference type="CDD" id="cd06171">
    <property type="entry name" value="Sigma70_r4"/>
    <property type="match status" value="1"/>
</dbReference>
<feature type="domain" description="RNA polymerase sigma-70 region 2" evidence="7">
    <location>
        <begin position="31"/>
        <end position="93"/>
    </location>
</feature>
<proteinExistence type="inferred from homology"/>
<protein>
    <recommendedName>
        <fullName evidence="6">RNA polymerase sigma factor</fullName>
    </recommendedName>
</protein>
<dbReference type="InterPro" id="IPR013249">
    <property type="entry name" value="RNA_pol_sigma70_r4_t2"/>
</dbReference>
<dbReference type="SUPFAM" id="SSF88659">
    <property type="entry name" value="Sigma3 and sigma4 domains of RNA polymerase sigma factors"/>
    <property type="match status" value="1"/>
</dbReference>
<dbReference type="Proteomes" id="UP001524478">
    <property type="component" value="Unassembled WGS sequence"/>
</dbReference>
<dbReference type="InterPro" id="IPR013325">
    <property type="entry name" value="RNA_pol_sigma_r2"/>
</dbReference>
<dbReference type="InterPro" id="IPR036388">
    <property type="entry name" value="WH-like_DNA-bd_sf"/>
</dbReference>
<dbReference type="EMBL" id="JANGAC010000013">
    <property type="protein sequence ID" value="MCQ4924481.1"/>
    <property type="molecule type" value="Genomic_DNA"/>
</dbReference>
<dbReference type="Gene3D" id="1.10.10.10">
    <property type="entry name" value="Winged helix-like DNA-binding domain superfamily/Winged helix DNA-binding domain"/>
    <property type="match status" value="1"/>
</dbReference>
<keyword evidence="3 6" id="KW-0731">Sigma factor</keyword>
<organism evidence="9 10">
    <name type="scientific">Tissierella carlieri</name>
    <dbReference type="NCBI Taxonomy" id="689904"/>
    <lineage>
        <taxon>Bacteria</taxon>
        <taxon>Bacillati</taxon>
        <taxon>Bacillota</taxon>
        <taxon>Tissierellia</taxon>
        <taxon>Tissierellales</taxon>
        <taxon>Tissierellaceae</taxon>
        <taxon>Tissierella</taxon>
    </lineage>
</organism>
<comment type="similarity">
    <text evidence="1 6">Belongs to the sigma-70 factor family. ECF subfamily.</text>
</comment>
<dbReference type="RefSeq" id="WP_256312228.1">
    <property type="nucleotide sequence ID" value="NZ_JANGAC010000013.1"/>
</dbReference>
<accession>A0ABT1SDD6</accession>
<reference evidence="9 10" key="1">
    <citation type="submission" date="2022-06" db="EMBL/GenBank/DDBJ databases">
        <title>Isolation of gut microbiota from human fecal samples.</title>
        <authorList>
            <person name="Pamer E.G."/>
            <person name="Barat B."/>
            <person name="Waligurski E."/>
            <person name="Medina S."/>
            <person name="Paddock L."/>
            <person name="Mostad J."/>
        </authorList>
    </citation>
    <scope>NUCLEOTIDE SEQUENCE [LARGE SCALE GENOMIC DNA]</scope>
    <source>
        <strain evidence="9 10">DFI.7.95</strain>
    </source>
</reference>
<dbReference type="InterPro" id="IPR013324">
    <property type="entry name" value="RNA_pol_sigma_r3/r4-like"/>
</dbReference>
<dbReference type="PROSITE" id="PS01063">
    <property type="entry name" value="SIGMA70_ECF"/>
    <property type="match status" value="1"/>
</dbReference>
<evidence type="ECO:0000313" key="9">
    <source>
        <dbReference type="EMBL" id="MCQ4924481.1"/>
    </source>
</evidence>
<evidence type="ECO:0000259" key="8">
    <source>
        <dbReference type="Pfam" id="PF08281"/>
    </source>
</evidence>
<feature type="domain" description="RNA polymerase sigma factor 70 region 4 type 2" evidence="8">
    <location>
        <begin position="124"/>
        <end position="162"/>
    </location>
</feature>
<dbReference type="NCBIfam" id="TIGR02937">
    <property type="entry name" value="sigma70-ECF"/>
    <property type="match status" value="1"/>
</dbReference>
<dbReference type="PANTHER" id="PTHR43133:SF51">
    <property type="entry name" value="RNA POLYMERASE SIGMA FACTOR"/>
    <property type="match status" value="1"/>
</dbReference>
<dbReference type="PANTHER" id="PTHR43133">
    <property type="entry name" value="RNA POLYMERASE ECF-TYPE SIGMA FACTO"/>
    <property type="match status" value="1"/>
</dbReference>
<evidence type="ECO:0000256" key="6">
    <source>
        <dbReference type="RuleBase" id="RU000716"/>
    </source>
</evidence>
<evidence type="ECO:0000256" key="4">
    <source>
        <dbReference type="ARBA" id="ARBA00023125"/>
    </source>
</evidence>
<evidence type="ECO:0000259" key="7">
    <source>
        <dbReference type="Pfam" id="PF04542"/>
    </source>
</evidence>
<name>A0ABT1SDD6_9FIRM</name>
<evidence type="ECO:0000256" key="3">
    <source>
        <dbReference type="ARBA" id="ARBA00023082"/>
    </source>
</evidence>
<comment type="caution">
    <text evidence="9">The sequence shown here is derived from an EMBL/GenBank/DDBJ whole genome shotgun (WGS) entry which is preliminary data.</text>
</comment>
<evidence type="ECO:0000313" key="10">
    <source>
        <dbReference type="Proteomes" id="UP001524478"/>
    </source>
</evidence>
<keyword evidence="2 6" id="KW-0805">Transcription regulation</keyword>
<dbReference type="InterPro" id="IPR000838">
    <property type="entry name" value="RNA_pol_sigma70_ECF_CS"/>
</dbReference>
<keyword evidence="10" id="KW-1185">Reference proteome</keyword>
<dbReference type="Gene3D" id="1.10.1740.10">
    <property type="match status" value="1"/>
</dbReference>
<dbReference type="SUPFAM" id="SSF88946">
    <property type="entry name" value="Sigma2 domain of RNA polymerase sigma factors"/>
    <property type="match status" value="1"/>
</dbReference>
<dbReference type="InterPro" id="IPR039425">
    <property type="entry name" value="RNA_pol_sigma-70-like"/>
</dbReference>
<sequence>MDIIKLDNKILVKKVKSGDLEVLVYWIMERKDKFYKIAWSYVYKHQDIEDILQNTMIKAYEKINTLKNIKLFETWFISILINECRQCLKSRKKELLHEDMGIYYYHVDEYNFFQEINSIDEIFRESVVLKYVVGYSQEEISQILDIPIGTVKSRIYRGLRELRSLLKEV</sequence>